<dbReference type="Gene3D" id="1.10.357.10">
    <property type="entry name" value="Tetracycline Repressor, domain 2"/>
    <property type="match status" value="1"/>
</dbReference>
<evidence type="ECO:0000256" key="2">
    <source>
        <dbReference type="ARBA" id="ARBA00023125"/>
    </source>
</evidence>
<dbReference type="PANTHER" id="PTHR47506:SF10">
    <property type="entry name" value="TRANSCRIPTIONAL REGULATORY PROTEIN"/>
    <property type="match status" value="1"/>
</dbReference>
<dbReference type="InterPro" id="IPR009057">
    <property type="entry name" value="Homeodomain-like_sf"/>
</dbReference>
<dbReference type="Proteomes" id="UP001500582">
    <property type="component" value="Unassembled WGS sequence"/>
</dbReference>
<keyword evidence="7" id="KW-1185">Reference proteome</keyword>
<dbReference type="SUPFAM" id="SSF48498">
    <property type="entry name" value="Tetracyclin repressor-like, C-terminal domain"/>
    <property type="match status" value="1"/>
</dbReference>
<dbReference type="InterPro" id="IPR036271">
    <property type="entry name" value="Tet_transcr_reg_TetR-rel_C_sf"/>
</dbReference>
<dbReference type="RefSeq" id="WP_345213928.1">
    <property type="nucleotide sequence ID" value="NZ_BAABFT010000022.1"/>
</dbReference>
<comment type="caution">
    <text evidence="6">The sequence shown here is derived from an EMBL/GenBank/DDBJ whole genome shotgun (WGS) entry which is preliminary data.</text>
</comment>
<dbReference type="Pfam" id="PF16925">
    <property type="entry name" value="TetR_C_13"/>
    <property type="match status" value="1"/>
</dbReference>
<dbReference type="SUPFAM" id="SSF46689">
    <property type="entry name" value="Homeodomain-like"/>
    <property type="match status" value="1"/>
</dbReference>
<organism evidence="6 7">
    <name type="scientific">Mucilaginibacter gynuensis</name>
    <dbReference type="NCBI Taxonomy" id="1302236"/>
    <lineage>
        <taxon>Bacteria</taxon>
        <taxon>Pseudomonadati</taxon>
        <taxon>Bacteroidota</taxon>
        <taxon>Sphingobacteriia</taxon>
        <taxon>Sphingobacteriales</taxon>
        <taxon>Sphingobacteriaceae</taxon>
        <taxon>Mucilaginibacter</taxon>
    </lineage>
</organism>
<dbReference type="Pfam" id="PF00440">
    <property type="entry name" value="TetR_N"/>
    <property type="match status" value="1"/>
</dbReference>
<evidence type="ECO:0000256" key="3">
    <source>
        <dbReference type="ARBA" id="ARBA00023163"/>
    </source>
</evidence>
<evidence type="ECO:0000259" key="5">
    <source>
        <dbReference type="PROSITE" id="PS50977"/>
    </source>
</evidence>
<feature type="DNA-binding region" description="H-T-H motif" evidence="4">
    <location>
        <begin position="29"/>
        <end position="48"/>
    </location>
</feature>
<keyword evidence="1" id="KW-0805">Transcription regulation</keyword>
<keyword evidence="3" id="KW-0804">Transcription</keyword>
<dbReference type="PANTHER" id="PTHR47506">
    <property type="entry name" value="TRANSCRIPTIONAL REGULATORY PROTEIN"/>
    <property type="match status" value="1"/>
</dbReference>
<dbReference type="PROSITE" id="PS50977">
    <property type="entry name" value="HTH_TETR_2"/>
    <property type="match status" value="1"/>
</dbReference>
<gene>
    <name evidence="6" type="ORF">GCM10023149_49750</name>
</gene>
<dbReference type="Gene3D" id="1.10.10.60">
    <property type="entry name" value="Homeodomain-like"/>
    <property type="match status" value="1"/>
</dbReference>
<sequence length="191" mass="21129">MARLKEFIPEEKLILARNVFWEKGYSATSMDDLVKATGLARASIYHTYGDKRKLFMLCLENYFKFVESDNLSAIANLSSPKASLEKLIERVLFRTMQSGHACMGVKSGFELGSKDEQIGAILQVAAQENIHLYEQLIAQAKAEGELKSKMDAAALANIVQCYITGIGQQFALGRNAGELKIAAKNLLQSFT</sequence>
<dbReference type="InterPro" id="IPR011075">
    <property type="entry name" value="TetR_C"/>
</dbReference>
<feature type="domain" description="HTH tetR-type" evidence="5">
    <location>
        <begin position="6"/>
        <end position="66"/>
    </location>
</feature>
<evidence type="ECO:0000256" key="4">
    <source>
        <dbReference type="PROSITE-ProRule" id="PRU00335"/>
    </source>
</evidence>
<evidence type="ECO:0000313" key="6">
    <source>
        <dbReference type="EMBL" id="GAA4339203.1"/>
    </source>
</evidence>
<dbReference type="InterPro" id="IPR001647">
    <property type="entry name" value="HTH_TetR"/>
</dbReference>
<evidence type="ECO:0000313" key="7">
    <source>
        <dbReference type="Proteomes" id="UP001500582"/>
    </source>
</evidence>
<keyword evidence="2 4" id="KW-0238">DNA-binding</keyword>
<reference evidence="7" key="1">
    <citation type="journal article" date="2019" name="Int. J. Syst. Evol. Microbiol.">
        <title>The Global Catalogue of Microorganisms (GCM) 10K type strain sequencing project: providing services to taxonomists for standard genome sequencing and annotation.</title>
        <authorList>
            <consortium name="The Broad Institute Genomics Platform"/>
            <consortium name="The Broad Institute Genome Sequencing Center for Infectious Disease"/>
            <person name="Wu L."/>
            <person name="Ma J."/>
        </authorList>
    </citation>
    <scope>NUCLEOTIDE SEQUENCE [LARGE SCALE GENOMIC DNA]</scope>
    <source>
        <strain evidence="7">JCM 17705</strain>
    </source>
</reference>
<protein>
    <submittedName>
        <fullName evidence="6">TetR/AcrR family transcriptional regulator</fullName>
    </submittedName>
</protein>
<proteinExistence type="predicted"/>
<name>A0ABP8HH97_9SPHI</name>
<evidence type="ECO:0000256" key="1">
    <source>
        <dbReference type="ARBA" id="ARBA00023015"/>
    </source>
</evidence>
<accession>A0ABP8HH97</accession>
<dbReference type="EMBL" id="BAABFT010000022">
    <property type="protein sequence ID" value="GAA4339203.1"/>
    <property type="molecule type" value="Genomic_DNA"/>
</dbReference>